<gene>
    <name evidence="3" type="ORF">BB561_002179</name>
</gene>
<dbReference type="AlphaFoldDB" id="A0A2T9YRE4"/>
<sequence length="125" mass="14022">MAQLPTKSVSQTISNIEFHYFKVKLEIQDFDGAHQPVHVFRNMLSKALKEVGGLVATGISLDILKYYTENMVAILRVQQTNMKLFWQTLTLYTFTLGSKKAKFTVLANSATCLGVSVSSRNFTIV</sequence>
<evidence type="ECO:0000313" key="3">
    <source>
        <dbReference type="EMBL" id="PVU94933.1"/>
    </source>
</evidence>
<dbReference type="InterPro" id="IPR049128">
    <property type="entry name" value="Pop8-like_dom"/>
</dbReference>
<dbReference type="GO" id="GO:0008033">
    <property type="term" value="P:tRNA processing"/>
    <property type="evidence" value="ECO:0007669"/>
    <property type="project" value="UniProtKB-KW"/>
</dbReference>
<dbReference type="GO" id="GO:1990904">
    <property type="term" value="C:ribonucleoprotein complex"/>
    <property type="evidence" value="ECO:0007669"/>
    <property type="project" value="UniProtKB-ARBA"/>
</dbReference>
<keyword evidence="1" id="KW-0819">tRNA processing</keyword>
<dbReference type="Pfam" id="PF20976">
    <property type="entry name" value="Pop8"/>
    <property type="match status" value="1"/>
</dbReference>
<organism evidence="3 4">
    <name type="scientific">Smittium simulii</name>
    <dbReference type="NCBI Taxonomy" id="133385"/>
    <lineage>
        <taxon>Eukaryota</taxon>
        <taxon>Fungi</taxon>
        <taxon>Fungi incertae sedis</taxon>
        <taxon>Zoopagomycota</taxon>
        <taxon>Kickxellomycotina</taxon>
        <taxon>Harpellomycetes</taxon>
        <taxon>Harpellales</taxon>
        <taxon>Legeriomycetaceae</taxon>
        <taxon>Smittium</taxon>
    </lineage>
</organism>
<feature type="domain" description="Ribonucleases P/MRP subunit Pop8-like" evidence="2">
    <location>
        <begin position="17"/>
        <end position="92"/>
    </location>
</feature>
<protein>
    <recommendedName>
        <fullName evidence="2">Ribonucleases P/MRP subunit Pop8-like domain-containing protein</fullName>
    </recommendedName>
</protein>
<reference evidence="3 4" key="1">
    <citation type="journal article" date="2018" name="MBio">
        <title>Comparative Genomics Reveals the Core Gene Toolbox for the Fungus-Insect Symbiosis.</title>
        <authorList>
            <person name="Wang Y."/>
            <person name="Stata M."/>
            <person name="Wang W."/>
            <person name="Stajich J.E."/>
            <person name="White M.M."/>
            <person name="Moncalvo J.M."/>
        </authorList>
    </citation>
    <scope>NUCLEOTIDE SEQUENCE [LARGE SCALE GENOMIC DNA]</scope>
    <source>
        <strain evidence="3 4">SWE-8-4</strain>
    </source>
</reference>
<dbReference type="OrthoDB" id="2262258at2759"/>
<dbReference type="Gene3D" id="3.30.70.3250">
    <property type="entry name" value="Ribonuclease P, Pop5 subunit"/>
    <property type="match status" value="1"/>
</dbReference>
<comment type="caution">
    <text evidence="3">The sequence shown here is derived from an EMBL/GenBank/DDBJ whole genome shotgun (WGS) entry which is preliminary data.</text>
</comment>
<dbReference type="InterPro" id="IPR038085">
    <property type="entry name" value="Rnp2-like_sf"/>
</dbReference>
<dbReference type="SUPFAM" id="SSF160350">
    <property type="entry name" value="Rnp2-like"/>
    <property type="match status" value="1"/>
</dbReference>
<evidence type="ECO:0000259" key="2">
    <source>
        <dbReference type="Pfam" id="PF20976"/>
    </source>
</evidence>
<name>A0A2T9YRE4_9FUNG</name>
<accession>A0A2T9YRE4</accession>
<dbReference type="GO" id="GO:1902555">
    <property type="term" value="C:endoribonuclease complex"/>
    <property type="evidence" value="ECO:0007669"/>
    <property type="project" value="UniProtKB-ARBA"/>
</dbReference>
<proteinExistence type="predicted"/>
<evidence type="ECO:0000313" key="4">
    <source>
        <dbReference type="Proteomes" id="UP000245383"/>
    </source>
</evidence>
<dbReference type="EMBL" id="MBFR01000070">
    <property type="protein sequence ID" value="PVU94933.1"/>
    <property type="molecule type" value="Genomic_DNA"/>
</dbReference>
<keyword evidence="4" id="KW-1185">Reference proteome</keyword>
<dbReference type="Proteomes" id="UP000245383">
    <property type="component" value="Unassembled WGS sequence"/>
</dbReference>
<evidence type="ECO:0000256" key="1">
    <source>
        <dbReference type="ARBA" id="ARBA00022694"/>
    </source>
</evidence>
<dbReference type="STRING" id="133385.A0A2T9YRE4"/>